<protein>
    <submittedName>
        <fullName evidence="2">MarR family transcriptional regulator</fullName>
    </submittedName>
</protein>
<dbReference type="AlphaFoldDB" id="A0A6N9YMY5"/>
<dbReference type="Proteomes" id="UP000469185">
    <property type="component" value="Unassembled WGS sequence"/>
</dbReference>
<gene>
    <name evidence="2" type="ORF">G1H11_13930</name>
</gene>
<evidence type="ECO:0000313" key="3">
    <source>
        <dbReference type="Proteomes" id="UP000469185"/>
    </source>
</evidence>
<keyword evidence="3" id="KW-1185">Reference proteome</keyword>
<dbReference type="Gene3D" id="1.10.10.10">
    <property type="entry name" value="Winged helix-like DNA-binding domain superfamily/Winged helix DNA-binding domain"/>
    <property type="match status" value="1"/>
</dbReference>
<dbReference type="InterPro" id="IPR036390">
    <property type="entry name" value="WH_DNA-bd_sf"/>
</dbReference>
<sequence>MEVYTAVLAETEQALAAQHGLALSEFDVLVNIPREGVRQGELTHRVVLSQSAVSRLVVRLERRGLVTRENDARDSRGVVVHLTAQGRAVLHPAIRTNAEIVERSFADWFTPEELAALDAGFTRLLTARAVAP</sequence>
<dbReference type="SUPFAM" id="SSF46785">
    <property type="entry name" value="Winged helix' DNA-binding domain"/>
    <property type="match status" value="1"/>
</dbReference>
<dbReference type="PRINTS" id="PR00598">
    <property type="entry name" value="HTHMARR"/>
</dbReference>
<dbReference type="SMART" id="SM00347">
    <property type="entry name" value="HTH_MARR"/>
    <property type="match status" value="1"/>
</dbReference>
<dbReference type="InterPro" id="IPR000835">
    <property type="entry name" value="HTH_MarR-typ"/>
</dbReference>
<dbReference type="GO" id="GO:0006950">
    <property type="term" value="P:response to stress"/>
    <property type="evidence" value="ECO:0007669"/>
    <property type="project" value="TreeGrafter"/>
</dbReference>
<reference evidence="2 3" key="1">
    <citation type="submission" date="2020-02" db="EMBL/GenBank/DDBJ databases">
        <authorList>
            <person name="Li X.-J."/>
            <person name="Feng X.-M."/>
        </authorList>
    </citation>
    <scope>NUCLEOTIDE SEQUENCE [LARGE SCALE GENOMIC DNA]</scope>
    <source>
        <strain evidence="2 3">CGMCC 4.7225</strain>
    </source>
</reference>
<organism evidence="2 3">
    <name type="scientific">Phytoactinopolyspora alkaliphila</name>
    <dbReference type="NCBI Taxonomy" id="1783498"/>
    <lineage>
        <taxon>Bacteria</taxon>
        <taxon>Bacillati</taxon>
        <taxon>Actinomycetota</taxon>
        <taxon>Actinomycetes</taxon>
        <taxon>Jiangellales</taxon>
        <taxon>Jiangellaceae</taxon>
        <taxon>Phytoactinopolyspora</taxon>
    </lineage>
</organism>
<dbReference type="InterPro" id="IPR039422">
    <property type="entry name" value="MarR/SlyA-like"/>
</dbReference>
<dbReference type="GO" id="GO:0003700">
    <property type="term" value="F:DNA-binding transcription factor activity"/>
    <property type="evidence" value="ECO:0007669"/>
    <property type="project" value="InterPro"/>
</dbReference>
<name>A0A6N9YMY5_9ACTN</name>
<evidence type="ECO:0000313" key="2">
    <source>
        <dbReference type="EMBL" id="NED96406.1"/>
    </source>
</evidence>
<dbReference type="PROSITE" id="PS50995">
    <property type="entry name" value="HTH_MARR_2"/>
    <property type="match status" value="1"/>
</dbReference>
<dbReference type="InterPro" id="IPR036388">
    <property type="entry name" value="WH-like_DNA-bd_sf"/>
</dbReference>
<evidence type="ECO:0000259" key="1">
    <source>
        <dbReference type="PROSITE" id="PS50995"/>
    </source>
</evidence>
<dbReference type="PANTHER" id="PTHR33164:SF43">
    <property type="entry name" value="HTH-TYPE TRANSCRIPTIONAL REPRESSOR YETL"/>
    <property type="match status" value="1"/>
</dbReference>
<proteinExistence type="predicted"/>
<dbReference type="EMBL" id="JAAGOB010000007">
    <property type="protein sequence ID" value="NED96406.1"/>
    <property type="molecule type" value="Genomic_DNA"/>
</dbReference>
<dbReference type="Pfam" id="PF12802">
    <property type="entry name" value="MarR_2"/>
    <property type="match status" value="1"/>
</dbReference>
<feature type="domain" description="HTH marR-type" evidence="1">
    <location>
        <begin position="1"/>
        <end position="126"/>
    </location>
</feature>
<comment type="caution">
    <text evidence="2">The sequence shown here is derived from an EMBL/GenBank/DDBJ whole genome shotgun (WGS) entry which is preliminary data.</text>
</comment>
<accession>A0A6N9YMY5</accession>
<dbReference type="PANTHER" id="PTHR33164">
    <property type="entry name" value="TRANSCRIPTIONAL REGULATOR, MARR FAMILY"/>
    <property type="match status" value="1"/>
</dbReference>